<evidence type="ECO:0000313" key="2">
    <source>
        <dbReference type="EMBL" id="KAF7405912.1"/>
    </source>
</evidence>
<name>A0A834KH97_VESGE</name>
<feature type="coiled-coil region" evidence="1">
    <location>
        <begin position="93"/>
        <end position="120"/>
    </location>
</feature>
<reference evidence="2" key="1">
    <citation type="journal article" date="2020" name="G3 (Bethesda)">
        <title>High-Quality Assemblies for Three Invasive Social Wasps from the &lt;i&gt;Vespula&lt;/i&gt; Genus.</title>
        <authorList>
            <person name="Harrop T.W.R."/>
            <person name="Guhlin J."/>
            <person name="McLaughlin G.M."/>
            <person name="Permina E."/>
            <person name="Stockwell P."/>
            <person name="Gilligan J."/>
            <person name="Le Lec M.F."/>
            <person name="Gruber M.A.M."/>
            <person name="Quinn O."/>
            <person name="Lovegrove M."/>
            <person name="Duncan E.J."/>
            <person name="Remnant E.J."/>
            <person name="Van Eeckhoven J."/>
            <person name="Graham B."/>
            <person name="Knapp R.A."/>
            <person name="Langford K.W."/>
            <person name="Kronenberg Z."/>
            <person name="Press M.O."/>
            <person name="Eacker S.M."/>
            <person name="Wilson-Rankin E.E."/>
            <person name="Purcell J."/>
            <person name="Lester P.J."/>
            <person name="Dearden P.K."/>
        </authorList>
    </citation>
    <scope>NUCLEOTIDE SEQUENCE</scope>
    <source>
        <strain evidence="2">Linc-1</strain>
    </source>
</reference>
<protein>
    <submittedName>
        <fullName evidence="2">Uncharacterized protein</fullName>
    </submittedName>
</protein>
<evidence type="ECO:0000256" key="1">
    <source>
        <dbReference type="SAM" id="Coils"/>
    </source>
</evidence>
<sequence length="194" mass="22273">MYFGDVGTPEWLVPPSRTPKLSSSDIINSELFMVGLNKNRGIISSYETVLVFLHRVNRLKERWRDGVWTQVDTRKPIPKCMYFHEDTPTELAMNDEKQEIKSEEKREEEEKKENECVARRCSANCGSCSLRFKEGQKCVNVSKMKDEHPMEDLISAGSPVVEGLQLVAYANVYRLIFAFVRTKVMTNDGCIEAQ</sequence>
<keyword evidence="3" id="KW-1185">Reference proteome</keyword>
<accession>A0A834KH97</accession>
<dbReference type="EMBL" id="JACSDZ010000004">
    <property type="protein sequence ID" value="KAF7405912.1"/>
    <property type="molecule type" value="Genomic_DNA"/>
</dbReference>
<gene>
    <name evidence="2" type="ORF">HZH68_005281</name>
</gene>
<organism evidence="2 3">
    <name type="scientific">Vespula germanica</name>
    <name type="common">German yellow jacket</name>
    <name type="synonym">Paravespula germanica</name>
    <dbReference type="NCBI Taxonomy" id="30212"/>
    <lineage>
        <taxon>Eukaryota</taxon>
        <taxon>Metazoa</taxon>
        <taxon>Ecdysozoa</taxon>
        <taxon>Arthropoda</taxon>
        <taxon>Hexapoda</taxon>
        <taxon>Insecta</taxon>
        <taxon>Pterygota</taxon>
        <taxon>Neoptera</taxon>
        <taxon>Endopterygota</taxon>
        <taxon>Hymenoptera</taxon>
        <taxon>Apocrita</taxon>
        <taxon>Aculeata</taxon>
        <taxon>Vespoidea</taxon>
        <taxon>Vespidae</taxon>
        <taxon>Vespinae</taxon>
        <taxon>Vespula</taxon>
    </lineage>
</organism>
<dbReference type="AlphaFoldDB" id="A0A834KH97"/>
<comment type="caution">
    <text evidence="2">The sequence shown here is derived from an EMBL/GenBank/DDBJ whole genome shotgun (WGS) entry which is preliminary data.</text>
</comment>
<dbReference type="Proteomes" id="UP000617340">
    <property type="component" value="Unassembled WGS sequence"/>
</dbReference>
<proteinExistence type="predicted"/>
<evidence type="ECO:0000313" key="3">
    <source>
        <dbReference type="Proteomes" id="UP000617340"/>
    </source>
</evidence>
<keyword evidence="1" id="KW-0175">Coiled coil</keyword>